<dbReference type="InterPro" id="IPR037053">
    <property type="entry name" value="Phage_tail_collar_dom_sf"/>
</dbReference>
<evidence type="ECO:0000313" key="2">
    <source>
        <dbReference type="EMBL" id="MFC7334700.1"/>
    </source>
</evidence>
<dbReference type="Pfam" id="PF07484">
    <property type="entry name" value="Collar"/>
    <property type="match status" value="1"/>
</dbReference>
<gene>
    <name evidence="2" type="ORF">ACFQPS_16145</name>
</gene>
<dbReference type="Gene3D" id="3.90.1340.10">
    <property type="entry name" value="Phage tail collar domain"/>
    <property type="match status" value="1"/>
</dbReference>
<dbReference type="Proteomes" id="UP001596456">
    <property type="component" value="Unassembled WGS sequence"/>
</dbReference>
<feature type="domain" description="Phage tail collar" evidence="1">
    <location>
        <begin position="7"/>
        <end position="63"/>
    </location>
</feature>
<evidence type="ECO:0000259" key="1">
    <source>
        <dbReference type="Pfam" id="PF07484"/>
    </source>
</evidence>
<keyword evidence="3" id="KW-1185">Reference proteome</keyword>
<dbReference type="InterPro" id="IPR011083">
    <property type="entry name" value="Phage_tail_collar_dom"/>
</dbReference>
<proteinExistence type="predicted"/>
<comment type="caution">
    <text evidence="2">The sequence shown here is derived from an EMBL/GenBank/DDBJ whole genome shotgun (WGS) entry which is preliminary data.</text>
</comment>
<dbReference type="RefSeq" id="WP_377360247.1">
    <property type="nucleotide sequence ID" value="NZ_JBHTCM010000018.1"/>
</dbReference>
<protein>
    <submittedName>
        <fullName evidence="2">Phage tail protein</fullName>
    </submittedName>
</protein>
<reference evidence="3" key="1">
    <citation type="journal article" date="2019" name="Int. J. Syst. Evol. Microbiol.">
        <title>The Global Catalogue of Microorganisms (GCM) 10K type strain sequencing project: providing services to taxonomists for standard genome sequencing and annotation.</title>
        <authorList>
            <consortium name="The Broad Institute Genomics Platform"/>
            <consortium name="The Broad Institute Genome Sequencing Center for Infectious Disease"/>
            <person name="Wu L."/>
            <person name="Ma J."/>
        </authorList>
    </citation>
    <scope>NUCLEOTIDE SEQUENCE [LARGE SCALE GENOMIC DNA]</scope>
    <source>
        <strain evidence="3">CGMCC 1.16275</strain>
    </source>
</reference>
<name>A0ABW2KZD5_9PROT</name>
<dbReference type="SUPFAM" id="SSF88874">
    <property type="entry name" value="Receptor-binding domain of short tail fibre protein gp12"/>
    <property type="match status" value="1"/>
</dbReference>
<accession>A0ABW2KZD5</accession>
<organism evidence="2 3">
    <name type="scientific">Rhodocista pekingensis</name>
    <dbReference type="NCBI Taxonomy" id="201185"/>
    <lineage>
        <taxon>Bacteria</taxon>
        <taxon>Pseudomonadati</taxon>
        <taxon>Pseudomonadota</taxon>
        <taxon>Alphaproteobacteria</taxon>
        <taxon>Rhodospirillales</taxon>
        <taxon>Azospirillaceae</taxon>
        <taxon>Rhodocista</taxon>
    </lineage>
</organism>
<sequence length="206" mass="20769">MSDPFIGTIMPWAVPWAPANWTLCQGQVLPTNNYQAVFALIGSTYGGNGTTSFAVPDLRGRVPVGAGQFPGSGGVPPTSNRIIGQYGGGESVTLTQAQMPVHTHSATSTGGGGTVTLNAYTGPADSSAPAVGKYLTAASGDFGGDAVTVKVYGPASGTAVPVASGTLAPPIVTIGNAGGNSPVGLMQPWQCINFCFCLQGLWPPRD</sequence>
<evidence type="ECO:0000313" key="3">
    <source>
        <dbReference type="Proteomes" id="UP001596456"/>
    </source>
</evidence>
<dbReference type="EMBL" id="JBHTCM010000018">
    <property type="protein sequence ID" value="MFC7334700.1"/>
    <property type="molecule type" value="Genomic_DNA"/>
</dbReference>